<accession>A0ABZ0UQ29</accession>
<evidence type="ECO:0000313" key="2">
    <source>
        <dbReference type="Proteomes" id="UP001327219"/>
    </source>
</evidence>
<dbReference type="RefSeq" id="WP_323732515.1">
    <property type="nucleotide sequence ID" value="NZ_CP110820.1"/>
</dbReference>
<protein>
    <submittedName>
        <fullName evidence="1">Uncharacterized protein</fullName>
    </submittedName>
</protein>
<sequence>MTTLSKTLKIKSPVKKRYTNETSGIEVEYQHSPQLLIHYDIIEDINYHSLKCFDASKLLSTSFKVITPFNVAKIYVKNEDGGYFEIAKVEILKSENQLNILNTTDRTFKVELDAKVIFNLAEALKYSAVLSNEEKRIFEEDFKQLGQHKLYLTMHFAYNVDKYDNRSEISRFFNAQTLNFAIKYGNNMFGWTVDGVRVSANNANHQVVLTNYTQLLDYIKKVSILHSKDPSVLFFFERQ</sequence>
<proteinExistence type="predicted"/>
<organism evidence="1 2">
    <name type="scientific">Candidatus Bandiella euplotis</name>
    <dbReference type="NCBI Taxonomy" id="1664265"/>
    <lineage>
        <taxon>Bacteria</taxon>
        <taxon>Pseudomonadati</taxon>
        <taxon>Pseudomonadota</taxon>
        <taxon>Alphaproteobacteria</taxon>
        <taxon>Rickettsiales</taxon>
        <taxon>Candidatus Midichloriaceae</taxon>
        <taxon>Candidatus Bandiella</taxon>
    </lineage>
</organism>
<evidence type="ECO:0000313" key="1">
    <source>
        <dbReference type="EMBL" id="WPX96808.1"/>
    </source>
</evidence>
<name>A0ABZ0UQ29_9RICK</name>
<dbReference type="EMBL" id="CP110820">
    <property type="protein sequence ID" value="WPX96808.1"/>
    <property type="molecule type" value="Genomic_DNA"/>
</dbReference>
<gene>
    <name evidence="1" type="ORF">Bandiella_00936</name>
</gene>
<keyword evidence="2" id="KW-1185">Reference proteome</keyword>
<dbReference type="Proteomes" id="UP001327219">
    <property type="component" value="Chromosome"/>
</dbReference>
<reference evidence="1 2" key="1">
    <citation type="submission" date="2022-11" db="EMBL/GenBank/DDBJ databases">
        <title>Host association and intracellularity evolved multiple times independently in the Rickettsiales.</title>
        <authorList>
            <person name="Castelli M."/>
            <person name="Nardi T."/>
            <person name="Gammuto L."/>
            <person name="Bellinzona G."/>
            <person name="Sabaneyeva E."/>
            <person name="Potekhin A."/>
            <person name="Serra V."/>
            <person name="Petroni G."/>
            <person name="Sassera D."/>
        </authorList>
    </citation>
    <scope>NUCLEOTIDE SEQUENCE [LARGE SCALE GENOMIC DNA]</scope>
    <source>
        <strain evidence="1 2">NDG2</strain>
    </source>
</reference>